<keyword evidence="1" id="KW-0560">Oxidoreductase</keyword>
<evidence type="ECO:0000256" key="1">
    <source>
        <dbReference type="ARBA" id="ARBA00023002"/>
    </source>
</evidence>
<accession>A0A286UT22</accession>
<dbReference type="InterPro" id="IPR020843">
    <property type="entry name" value="ER"/>
</dbReference>
<dbReference type="Gene3D" id="3.90.180.10">
    <property type="entry name" value="Medium-chain alcohol dehydrogenases, catalytic domain"/>
    <property type="match status" value="1"/>
</dbReference>
<dbReference type="PANTHER" id="PTHR43205">
    <property type="entry name" value="PROSTAGLANDIN REDUCTASE"/>
    <property type="match status" value="1"/>
</dbReference>
<dbReference type="InterPro" id="IPR011032">
    <property type="entry name" value="GroES-like_sf"/>
</dbReference>
<dbReference type="Pfam" id="PF00107">
    <property type="entry name" value="ADH_zinc_N"/>
    <property type="match status" value="1"/>
</dbReference>
<keyword evidence="4" id="KW-1185">Reference proteome</keyword>
<dbReference type="InParanoid" id="A0A286UT22"/>
<dbReference type="SUPFAM" id="SSF50129">
    <property type="entry name" value="GroES-like"/>
    <property type="match status" value="1"/>
</dbReference>
<dbReference type="Pfam" id="PF16884">
    <property type="entry name" value="ADH_N_2"/>
    <property type="match status" value="1"/>
</dbReference>
<comment type="caution">
    <text evidence="3">The sequence shown here is derived from an EMBL/GenBank/DDBJ whole genome shotgun (WGS) entry which is preliminary data.</text>
</comment>
<evidence type="ECO:0000313" key="4">
    <source>
        <dbReference type="Proteomes" id="UP000217199"/>
    </source>
</evidence>
<gene>
    <name evidence="3" type="ORF">PNOK_0262900</name>
</gene>
<dbReference type="InterPro" id="IPR041694">
    <property type="entry name" value="ADH_N_2"/>
</dbReference>
<organism evidence="3 4">
    <name type="scientific">Pyrrhoderma noxium</name>
    <dbReference type="NCBI Taxonomy" id="2282107"/>
    <lineage>
        <taxon>Eukaryota</taxon>
        <taxon>Fungi</taxon>
        <taxon>Dikarya</taxon>
        <taxon>Basidiomycota</taxon>
        <taxon>Agaricomycotina</taxon>
        <taxon>Agaricomycetes</taxon>
        <taxon>Hymenochaetales</taxon>
        <taxon>Hymenochaetaceae</taxon>
        <taxon>Pyrrhoderma</taxon>
    </lineage>
</organism>
<dbReference type="AlphaFoldDB" id="A0A286UT22"/>
<dbReference type="InterPro" id="IPR036291">
    <property type="entry name" value="NAD(P)-bd_dom_sf"/>
</dbReference>
<dbReference type="CDD" id="cd05288">
    <property type="entry name" value="PGDH"/>
    <property type="match status" value="1"/>
</dbReference>
<evidence type="ECO:0000313" key="3">
    <source>
        <dbReference type="EMBL" id="PAV22672.1"/>
    </source>
</evidence>
<feature type="domain" description="Enoyl reductase (ER)" evidence="2">
    <location>
        <begin position="48"/>
        <end position="354"/>
    </location>
</feature>
<dbReference type="Gene3D" id="3.40.50.720">
    <property type="entry name" value="NAD(P)-binding Rossmann-like Domain"/>
    <property type="match status" value="1"/>
</dbReference>
<dbReference type="SMART" id="SM00829">
    <property type="entry name" value="PKS_ER"/>
    <property type="match status" value="1"/>
</dbReference>
<dbReference type="EMBL" id="NBII01000002">
    <property type="protein sequence ID" value="PAV22672.1"/>
    <property type="molecule type" value="Genomic_DNA"/>
</dbReference>
<dbReference type="PANTHER" id="PTHR43205:SF19">
    <property type="entry name" value="ENOYL REDUCTASE (ER) DOMAIN-CONTAINING PROTEIN"/>
    <property type="match status" value="1"/>
</dbReference>
<dbReference type="Proteomes" id="UP000217199">
    <property type="component" value="Unassembled WGS sequence"/>
</dbReference>
<dbReference type="InterPro" id="IPR045010">
    <property type="entry name" value="MDR_fam"/>
</dbReference>
<proteinExistence type="predicted"/>
<dbReference type="STRING" id="2282107.A0A286UT22"/>
<sequence>MANGIPTSANAILLQNYVDKDVDFSNSPSATFTLKQIPIPSPLPEDSILVRTLYLSNDPIQRVWIQKNSKMEIHLAALPLGQPMGSYSLSRVVQVGGSGDEKFKVGDLVEGPTQWADYAVVNKTKVRVIKTIPGVGISAYLGALGVSGETVYFAFEEVLKPKKTDTLIISGAAGAVGNVAIQYAKKVLEVKRVIGIAGSDEKCNWLKSIGADAAVNYKSATFSKDLAAAAPDGIDKFFDSVGGPILDETILHMNPHGVICVVGAMNSYNNPNGGLVLNNYMTLLMRRLSLTAYTLADYYDRIEEADEKLALAVTSRKLKVDGAEMIVDVEGKLEEIPRIWNWLFEGKNTGKLITKVSSE</sequence>
<dbReference type="GO" id="GO:0016628">
    <property type="term" value="F:oxidoreductase activity, acting on the CH-CH group of donors, NAD or NADP as acceptor"/>
    <property type="evidence" value="ECO:0007669"/>
    <property type="project" value="InterPro"/>
</dbReference>
<reference evidence="3 4" key="1">
    <citation type="journal article" date="2017" name="Mol. Ecol.">
        <title>Comparative and population genomic landscape of Phellinus noxius: A hypervariable fungus causing root rot in trees.</title>
        <authorList>
            <person name="Chung C.L."/>
            <person name="Lee T.J."/>
            <person name="Akiba M."/>
            <person name="Lee H.H."/>
            <person name="Kuo T.H."/>
            <person name="Liu D."/>
            <person name="Ke H.M."/>
            <person name="Yokoi T."/>
            <person name="Roa M.B."/>
            <person name="Lu M.J."/>
            <person name="Chang Y.Y."/>
            <person name="Ann P.J."/>
            <person name="Tsai J.N."/>
            <person name="Chen C.Y."/>
            <person name="Tzean S.S."/>
            <person name="Ota Y."/>
            <person name="Hattori T."/>
            <person name="Sahashi N."/>
            <person name="Liou R.F."/>
            <person name="Kikuchi T."/>
            <person name="Tsai I.J."/>
        </authorList>
    </citation>
    <scope>NUCLEOTIDE SEQUENCE [LARGE SCALE GENOMIC DNA]</scope>
    <source>
        <strain evidence="3 4">FFPRI411160</strain>
    </source>
</reference>
<dbReference type="SUPFAM" id="SSF51735">
    <property type="entry name" value="NAD(P)-binding Rossmann-fold domains"/>
    <property type="match status" value="1"/>
</dbReference>
<dbReference type="OrthoDB" id="809632at2759"/>
<dbReference type="InterPro" id="IPR013149">
    <property type="entry name" value="ADH-like_C"/>
</dbReference>
<evidence type="ECO:0000259" key="2">
    <source>
        <dbReference type="SMART" id="SM00829"/>
    </source>
</evidence>
<name>A0A286UT22_9AGAM</name>
<protein>
    <submittedName>
        <fullName evidence="3">NAD-binding protein</fullName>
    </submittedName>
</protein>